<dbReference type="Gene3D" id="3.90.550.10">
    <property type="entry name" value="Spore Coat Polysaccharide Biosynthesis Protein SpsA, Chain A"/>
    <property type="match status" value="1"/>
</dbReference>
<proteinExistence type="predicted"/>
<protein>
    <submittedName>
        <fullName evidence="4">3-deoxy-manno-octulosonate cytidylyltransferase</fullName>
    </submittedName>
</protein>
<name>A0A855A3H2_9FIRM</name>
<dbReference type="CDD" id="cd02517">
    <property type="entry name" value="CMP-KDO-Synthetase"/>
    <property type="match status" value="1"/>
</dbReference>
<keyword evidence="5" id="KW-1185">Reference proteome</keyword>
<dbReference type="InterPro" id="IPR029044">
    <property type="entry name" value="Nucleotide-diphossugar_trans"/>
</dbReference>
<evidence type="ECO:0000313" key="5">
    <source>
        <dbReference type="Proteomes" id="UP000220611"/>
    </source>
</evidence>
<sequence>MKVIGVIPARYHSSRLPGKPIVDICGRPMIWWVYQQTKKCESFDEVVIAVDDPRIQAVCDRYEMKSLMTSTEHDTPTSRLYEVSTKLEGDLYVLAMGDEPLIDARCFDLIIPERLETEYYVAGLVNVLDKATEVIDFSNQKVVTNAKGEAMLISRSPIPYPKGYLDFEYKKITGVQIFSPKALEFFNRTEKSILEKAEENDLMRFVEHGIPVKIIESGYKTISVDTQKDLEMVRDIIRKKIDGGEVIL</sequence>
<dbReference type="AlphaFoldDB" id="A0A855A3H2"/>
<keyword evidence="3" id="KW-0448">Lipopolysaccharide biosynthesis</keyword>
<gene>
    <name evidence="4" type="ORF">CH238_12740</name>
</gene>
<keyword evidence="2 4" id="KW-0548">Nucleotidyltransferase</keyword>
<accession>A0A855A3H2</accession>
<dbReference type="GO" id="GO:0005829">
    <property type="term" value="C:cytosol"/>
    <property type="evidence" value="ECO:0007669"/>
    <property type="project" value="TreeGrafter"/>
</dbReference>
<reference evidence="4 5" key="1">
    <citation type="submission" date="2017-07" db="EMBL/GenBank/DDBJ databases">
        <title>Prevalence of linear plasmids in Cutibacterium (Propionibacterium) acnes isolates obtained from prostatic tissue.</title>
        <authorList>
            <person name="Davidsson S."/>
            <person name="Carlsson J."/>
            <person name="Molling P."/>
            <person name="Andren O."/>
            <person name="Andersson S.-O."/>
            <person name="Brzuszkiewicz E."/>
            <person name="Poehlein A."/>
            <person name="Al-Zeer M."/>
            <person name="Brinkmann V."/>
            <person name="Scavenius C."/>
            <person name="Nazipi S."/>
            <person name="Soderquist B."/>
            <person name="Bruggemann H."/>
        </authorList>
    </citation>
    <scope>NUCLEOTIDE SEQUENCE [LARGE SCALE GENOMIC DNA]</scope>
    <source>
        <strain evidence="4 5">DSM 753</strain>
    </source>
</reference>
<evidence type="ECO:0000256" key="2">
    <source>
        <dbReference type="ARBA" id="ARBA00022695"/>
    </source>
</evidence>
<dbReference type="OrthoDB" id="9815559at2"/>
<dbReference type="SUPFAM" id="SSF53448">
    <property type="entry name" value="Nucleotide-diphospho-sugar transferases"/>
    <property type="match status" value="1"/>
</dbReference>
<evidence type="ECO:0000256" key="1">
    <source>
        <dbReference type="ARBA" id="ARBA00022679"/>
    </source>
</evidence>
<dbReference type="Pfam" id="PF02348">
    <property type="entry name" value="CTP_transf_3"/>
    <property type="match status" value="1"/>
</dbReference>
<dbReference type="PANTHER" id="PTHR42866:SF2">
    <property type="entry name" value="3-DEOXY-MANNO-OCTULOSONATE CYTIDYLYLTRANSFERASE, MITOCHONDRIAL"/>
    <property type="match status" value="1"/>
</dbReference>
<dbReference type="NCBIfam" id="NF003952">
    <property type="entry name" value="PRK05450.1-5"/>
    <property type="match status" value="1"/>
</dbReference>
<keyword evidence="1 4" id="KW-0808">Transferase</keyword>
<dbReference type="InterPro" id="IPR004528">
    <property type="entry name" value="KdsB"/>
</dbReference>
<dbReference type="PANTHER" id="PTHR42866">
    <property type="entry name" value="3-DEOXY-MANNO-OCTULOSONATE CYTIDYLYLTRANSFERASE"/>
    <property type="match status" value="1"/>
</dbReference>
<comment type="caution">
    <text evidence="4">The sequence shown here is derived from an EMBL/GenBank/DDBJ whole genome shotgun (WGS) entry which is preliminary data.</text>
</comment>
<dbReference type="InterPro" id="IPR003329">
    <property type="entry name" value="Cytidylyl_trans"/>
</dbReference>
<dbReference type="GO" id="GO:0009103">
    <property type="term" value="P:lipopolysaccharide biosynthetic process"/>
    <property type="evidence" value="ECO:0007669"/>
    <property type="project" value="UniProtKB-KW"/>
</dbReference>
<evidence type="ECO:0000313" key="4">
    <source>
        <dbReference type="EMBL" id="PEQ23700.1"/>
    </source>
</evidence>
<dbReference type="Proteomes" id="UP000220611">
    <property type="component" value="Unassembled WGS sequence"/>
</dbReference>
<dbReference type="GO" id="GO:0008690">
    <property type="term" value="F:3-deoxy-manno-octulosonate cytidylyltransferase activity"/>
    <property type="evidence" value="ECO:0007669"/>
    <property type="project" value="InterPro"/>
</dbReference>
<dbReference type="EMBL" id="NOXF01000012">
    <property type="protein sequence ID" value="PEQ23700.1"/>
    <property type="molecule type" value="Genomic_DNA"/>
</dbReference>
<evidence type="ECO:0000256" key="3">
    <source>
        <dbReference type="ARBA" id="ARBA00022985"/>
    </source>
</evidence>
<organism evidence="4 5">
    <name type="scientific">[Clostridium] leptum DSM 753</name>
    <dbReference type="NCBI Taxonomy" id="428125"/>
    <lineage>
        <taxon>Bacteria</taxon>
        <taxon>Bacillati</taxon>
        <taxon>Bacillota</taxon>
        <taxon>Clostridia</taxon>
        <taxon>Eubacteriales</taxon>
        <taxon>Oscillospiraceae</taxon>
        <taxon>Oscillospiraceae incertae sedis</taxon>
    </lineage>
</organism>